<evidence type="ECO:0000313" key="2">
    <source>
        <dbReference type="EMBL" id="KAG5948176.1"/>
    </source>
</evidence>
<sequence>MEVDRFARETSEFVSPLSSPTCSPVRVLHGTDQSSHVMRSQDAAAEADGGNMGNRRRIGCGLVRGLQCTRMNRLDGNLIRRSPKRIVRLPAEMLPRH</sequence>
<comment type="caution">
    <text evidence="2">The sequence shown here is derived from an EMBL/GenBank/DDBJ whole genome shotgun (WGS) entry which is preliminary data.</text>
</comment>
<dbReference type="AlphaFoldDB" id="A0A9P7SKJ3"/>
<organism evidence="2 3">
    <name type="scientific">Claviceps pazoutovae</name>
    <dbReference type="NCBI Taxonomy" id="1649127"/>
    <lineage>
        <taxon>Eukaryota</taxon>
        <taxon>Fungi</taxon>
        <taxon>Dikarya</taxon>
        <taxon>Ascomycota</taxon>
        <taxon>Pezizomycotina</taxon>
        <taxon>Sordariomycetes</taxon>
        <taxon>Hypocreomycetidae</taxon>
        <taxon>Hypocreales</taxon>
        <taxon>Clavicipitaceae</taxon>
        <taxon>Claviceps</taxon>
    </lineage>
</organism>
<proteinExistence type="predicted"/>
<accession>A0A9P7SKJ3</accession>
<keyword evidence="3" id="KW-1185">Reference proteome</keyword>
<dbReference type="Proteomes" id="UP000706124">
    <property type="component" value="Unassembled WGS sequence"/>
</dbReference>
<feature type="compositionally biased region" description="Basic and acidic residues" evidence="1">
    <location>
        <begin position="1"/>
        <end position="11"/>
    </location>
</feature>
<reference evidence="2 3" key="1">
    <citation type="journal article" date="2020" name="bioRxiv">
        <title>Whole genome comparisons of ergot fungi reveals the divergence and evolution of species within the genus Claviceps are the result of varying mechanisms driving genome evolution and host range expansion.</title>
        <authorList>
            <person name="Wyka S.A."/>
            <person name="Mondo S.J."/>
            <person name="Liu M."/>
            <person name="Dettman J."/>
            <person name="Nalam V."/>
            <person name="Broders K.D."/>
        </authorList>
    </citation>
    <scope>NUCLEOTIDE SEQUENCE [LARGE SCALE GENOMIC DNA]</scope>
    <source>
        <strain evidence="2 3">CCC 1485</strain>
    </source>
</reference>
<evidence type="ECO:0000313" key="3">
    <source>
        <dbReference type="Proteomes" id="UP000706124"/>
    </source>
</evidence>
<protein>
    <submittedName>
        <fullName evidence="2">Uncharacterized protein</fullName>
    </submittedName>
</protein>
<name>A0A9P7SKJ3_9HYPO</name>
<dbReference type="EMBL" id="SRPO01000020">
    <property type="protein sequence ID" value="KAG5948176.1"/>
    <property type="molecule type" value="Genomic_DNA"/>
</dbReference>
<evidence type="ECO:0000256" key="1">
    <source>
        <dbReference type="SAM" id="MobiDB-lite"/>
    </source>
</evidence>
<gene>
    <name evidence="2" type="ORF">E4U60_002262</name>
</gene>
<feature type="region of interest" description="Disordered" evidence="1">
    <location>
        <begin position="1"/>
        <end position="54"/>
    </location>
</feature>
<feature type="compositionally biased region" description="Polar residues" evidence="1">
    <location>
        <begin position="12"/>
        <end position="22"/>
    </location>
</feature>